<keyword evidence="8 14" id="KW-1133">Transmembrane helix</keyword>
<evidence type="ECO:0000256" key="12">
    <source>
        <dbReference type="ARBA" id="ARBA00023136"/>
    </source>
</evidence>
<keyword evidence="5 13" id="KW-0349">Heme</keyword>
<dbReference type="Proteomes" id="UP000813444">
    <property type="component" value="Unassembled WGS sequence"/>
</dbReference>
<evidence type="ECO:0000256" key="6">
    <source>
        <dbReference type="ARBA" id="ARBA00022692"/>
    </source>
</evidence>
<dbReference type="EMBL" id="JAGPNK010000011">
    <property type="protein sequence ID" value="KAH7311563.1"/>
    <property type="molecule type" value="Genomic_DNA"/>
</dbReference>
<dbReference type="PANTHER" id="PTHR24305:SF112">
    <property type="entry name" value="L-ORNITHINE-N5-MONOOXYGENASE (EUROFUNG)"/>
    <property type="match status" value="1"/>
</dbReference>
<keyword evidence="12 14" id="KW-0472">Membrane</keyword>
<dbReference type="PANTHER" id="PTHR24305">
    <property type="entry name" value="CYTOCHROME P450"/>
    <property type="match status" value="1"/>
</dbReference>
<dbReference type="PRINTS" id="PR00463">
    <property type="entry name" value="EP450I"/>
</dbReference>
<dbReference type="SUPFAM" id="SSF48264">
    <property type="entry name" value="Cytochrome P450"/>
    <property type="match status" value="1"/>
</dbReference>
<keyword evidence="10 13" id="KW-0408">Iron</keyword>
<evidence type="ECO:0000256" key="5">
    <source>
        <dbReference type="ARBA" id="ARBA00022617"/>
    </source>
</evidence>
<name>A0A8K0SPN1_9HYPO</name>
<keyword evidence="6 14" id="KW-0812">Transmembrane</keyword>
<dbReference type="GO" id="GO:0004497">
    <property type="term" value="F:monooxygenase activity"/>
    <property type="evidence" value="ECO:0007669"/>
    <property type="project" value="UniProtKB-KW"/>
</dbReference>
<comment type="cofactor">
    <cofactor evidence="1 13">
        <name>heme</name>
        <dbReference type="ChEBI" id="CHEBI:30413"/>
    </cofactor>
</comment>
<dbReference type="CDD" id="cd11061">
    <property type="entry name" value="CYP67-like"/>
    <property type="match status" value="1"/>
</dbReference>
<dbReference type="GO" id="GO:0016705">
    <property type="term" value="F:oxidoreductase activity, acting on paired donors, with incorporation or reduction of molecular oxygen"/>
    <property type="evidence" value="ECO:0007669"/>
    <property type="project" value="InterPro"/>
</dbReference>
<evidence type="ECO:0000256" key="14">
    <source>
        <dbReference type="SAM" id="Phobius"/>
    </source>
</evidence>
<dbReference type="AlphaFoldDB" id="A0A8K0SPN1"/>
<dbReference type="InterPro" id="IPR002401">
    <property type="entry name" value="Cyt_P450_E_grp-I"/>
</dbReference>
<feature type="binding site" description="axial binding residue" evidence="13">
    <location>
        <position position="448"/>
    </location>
    <ligand>
        <name>heme</name>
        <dbReference type="ChEBI" id="CHEBI:30413"/>
    </ligand>
    <ligandPart>
        <name>Fe</name>
        <dbReference type="ChEBI" id="CHEBI:18248"/>
    </ligandPart>
</feature>
<keyword evidence="7 13" id="KW-0479">Metal-binding</keyword>
<dbReference type="InterPro" id="IPR050121">
    <property type="entry name" value="Cytochrome_P450_monoxygenase"/>
</dbReference>
<comment type="pathway">
    <text evidence="3">Mycotoxin biosynthesis.</text>
</comment>
<reference evidence="15" key="1">
    <citation type="journal article" date="2021" name="Nat. Commun.">
        <title>Genetic determinants of endophytism in the Arabidopsis root mycobiome.</title>
        <authorList>
            <person name="Mesny F."/>
            <person name="Miyauchi S."/>
            <person name="Thiergart T."/>
            <person name="Pickel B."/>
            <person name="Atanasova L."/>
            <person name="Karlsson M."/>
            <person name="Huettel B."/>
            <person name="Barry K.W."/>
            <person name="Haridas S."/>
            <person name="Chen C."/>
            <person name="Bauer D."/>
            <person name="Andreopoulos W."/>
            <person name="Pangilinan J."/>
            <person name="LaButti K."/>
            <person name="Riley R."/>
            <person name="Lipzen A."/>
            <person name="Clum A."/>
            <person name="Drula E."/>
            <person name="Henrissat B."/>
            <person name="Kohler A."/>
            <person name="Grigoriev I.V."/>
            <person name="Martin F.M."/>
            <person name="Hacquard S."/>
        </authorList>
    </citation>
    <scope>NUCLEOTIDE SEQUENCE</scope>
    <source>
        <strain evidence="15">MPI-CAGE-CH-0235</strain>
    </source>
</reference>
<dbReference type="PRINTS" id="PR00385">
    <property type="entry name" value="P450"/>
</dbReference>
<evidence type="ECO:0000313" key="15">
    <source>
        <dbReference type="EMBL" id="KAH7311563.1"/>
    </source>
</evidence>
<accession>A0A8K0SPN1</accession>
<dbReference type="InterPro" id="IPR001128">
    <property type="entry name" value="Cyt_P450"/>
</dbReference>
<organism evidence="15 16">
    <name type="scientific">Stachybotrys elegans</name>
    <dbReference type="NCBI Taxonomy" id="80388"/>
    <lineage>
        <taxon>Eukaryota</taxon>
        <taxon>Fungi</taxon>
        <taxon>Dikarya</taxon>
        <taxon>Ascomycota</taxon>
        <taxon>Pezizomycotina</taxon>
        <taxon>Sordariomycetes</taxon>
        <taxon>Hypocreomycetidae</taxon>
        <taxon>Hypocreales</taxon>
        <taxon>Stachybotryaceae</taxon>
        <taxon>Stachybotrys</taxon>
    </lineage>
</organism>
<evidence type="ECO:0000313" key="16">
    <source>
        <dbReference type="Proteomes" id="UP000813444"/>
    </source>
</evidence>
<keyword evidence="16" id="KW-1185">Reference proteome</keyword>
<evidence type="ECO:0000256" key="7">
    <source>
        <dbReference type="ARBA" id="ARBA00022723"/>
    </source>
</evidence>
<evidence type="ECO:0000256" key="10">
    <source>
        <dbReference type="ARBA" id="ARBA00023004"/>
    </source>
</evidence>
<proteinExistence type="inferred from homology"/>
<keyword evidence="11" id="KW-0503">Monooxygenase</keyword>
<sequence length="488" mass="54986">MAAYLALSFLAGVAVYQAIFIHNDLIPLGLQTLGYGLAYHTGLFCSILTYRLFFYPLCQFPGPRLAAVSKLWHVWKCRSSLGHLVLEEWRQQYGPFVRTGPNELTLFHPGAVELMDNPKSTRSDWYNLIHPRASSIFTRSKAVHSARRKIWDQALSQASLVEYYRRFKNQIRNLDVCLADRNGAPVYVNELMYWYAFDNMGDFGFGKDFGMVREQRWVDGALMMRSALTLLGPFSPAIWIPRLGFALVPNLGKVKHWFKMLDFADDCTYARMKAESPNPDVSDYFIKEFLAGPQDQHNRRLLSGDIATMVVAGSDTTAPSLTILLYHLARYPEQAAKVLKELSTVSDTADARVLATLPELQAFINESQRLLPAILSFGSRITPPEGLSLDGTFVPGGVKISAPRYSLGRLPDAYVKPDEFIAERWTTRPDLIKDKRSFSPFGTGRMSCVGKNLAMAQLRLVAALVLTKYKLNFAGFYYNLSLSISKKL</sequence>
<comment type="subcellular location">
    <subcellularLocation>
        <location evidence="2">Membrane</location>
    </subcellularLocation>
</comment>
<evidence type="ECO:0000256" key="1">
    <source>
        <dbReference type="ARBA" id="ARBA00001971"/>
    </source>
</evidence>
<feature type="transmembrane region" description="Helical" evidence="14">
    <location>
        <begin position="33"/>
        <end position="54"/>
    </location>
</feature>
<dbReference type="GO" id="GO:0005506">
    <property type="term" value="F:iron ion binding"/>
    <property type="evidence" value="ECO:0007669"/>
    <property type="project" value="InterPro"/>
</dbReference>
<dbReference type="Pfam" id="PF00067">
    <property type="entry name" value="p450"/>
    <property type="match status" value="1"/>
</dbReference>
<evidence type="ECO:0000256" key="3">
    <source>
        <dbReference type="ARBA" id="ARBA00004685"/>
    </source>
</evidence>
<evidence type="ECO:0000256" key="13">
    <source>
        <dbReference type="PIRSR" id="PIRSR602401-1"/>
    </source>
</evidence>
<dbReference type="InterPro" id="IPR036396">
    <property type="entry name" value="Cyt_P450_sf"/>
</dbReference>
<protein>
    <submittedName>
        <fullName evidence="15">Benzoate 4-monooxygenase cytochrome P450</fullName>
    </submittedName>
</protein>
<dbReference type="GO" id="GO:0016020">
    <property type="term" value="C:membrane"/>
    <property type="evidence" value="ECO:0007669"/>
    <property type="project" value="UniProtKB-SubCell"/>
</dbReference>
<comment type="caution">
    <text evidence="15">The sequence shown here is derived from an EMBL/GenBank/DDBJ whole genome shotgun (WGS) entry which is preliminary data.</text>
</comment>
<evidence type="ECO:0000256" key="2">
    <source>
        <dbReference type="ARBA" id="ARBA00004370"/>
    </source>
</evidence>
<gene>
    <name evidence="15" type="ORF">B0I35DRAFT_481516</name>
</gene>
<dbReference type="Gene3D" id="1.10.630.10">
    <property type="entry name" value="Cytochrome P450"/>
    <property type="match status" value="1"/>
</dbReference>
<evidence type="ECO:0000256" key="9">
    <source>
        <dbReference type="ARBA" id="ARBA00023002"/>
    </source>
</evidence>
<keyword evidence="9" id="KW-0560">Oxidoreductase</keyword>
<dbReference type="GO" id="GO:0020037">
    <property type="term" value="F:heme binding"/>
    <property type="evidence" value="ECO:0007669"/>
    <property type="project" value="InterPro"/>
</dbReference>
<dbReference type="OrthoDB" id="6692864at2759"/>
<evidence type="ECO:0000256" key="8">
    <source>
        <dbReference type="ARBA" id="ARBA00022989"/>
    </source>
</evidence>
<evidence type="ECO:0000256" key="4">
    <source>
        <dbReference type="ARBA" id="ARBA00010617"/>
    </source>
</evidence>
<evidence type="ECO:0000256" key="11">
    <source>
        <dbReference type="ARBA" id="ARBA00023033"/>
    </source>
</evidence>
<comment type="similarity">
    <text evidence="4">Belongs to the cytochrome P450 family.</text>
</comment>